<dbReference type="FunCoup" id="A0A545AVC8">
    <property type="interactions" value="12"/>
</dbReference>
<dbReference type="InterPro" id="IPR009057">
    <property type="entry name" value="Homeodomain-like_sf"/>
</dbReference>
<dbReference type="Gene3D" id="1.10.10.60">
    <property type="entry name" value="Homeodomain-like"/>
    <property type="match status" value="1"/>
</dbReference>
<name>A0A545AVC8_9ACTN</name>
<accession>A0A545AVC8</accession>
<gene>
    <name evidence="6" type="ORF">FL583_09320</name>
</gene>
<keyword evidence="7" id="KW-1185">Reference proteome</keyword>
<keyword evidence="1" id="KW-0805">Transcription regulation</keyword>
<dbReference type="AlphaFoldDB" id="A0A545AVC8"/>
<dbReference type="GO" id="GO:0003700">
    <property type="term" value="F:DNA-binding transcription factor activity"/>
    <property type="evidence" value="ECO:0007669"/>
    <property type="project" value="InterPro"/>
</dbReference>
<dbReference type="SMART" id="SM00342">
    <property type="entry name" value="HTH_ARAC"/>
    <property type="match status" value="1"/>
</dbReference>
<dbReference type="GO" id="GO:0043565">
    <property type="term" value="F:sequence-specific DNA binding"/>
    <property type="evidence" value="ECO:0007669"/>
    <property type="project" value="InterPro"/>
</dbReference>
<dbReference type="Proteomes" id="UP000317982">
    <property type="component" value="Unassembled WGS sequence"/>
</dbReference>
<dbReference type="InParanoid" id="A0A545AVC8"/>
<dbReference type="SUPFAM" id="SSF46689">
    <property type="entry name" value="Homeodomain-like"/>
    <property type="match status" value="1"/>
</dbReference>
<dbReference type="PROSITE" id="PS01124">
    <property type="entry name" value="HTH_ARAC_FAMILY_2"/>
    <property type="match status" value="1"/>
</dbReference>
<proteinExistence type="predicted"/>
<evidence type="ECO:0000256" key="3">
    <source>
        <dbReference type="ARBA" id="ARBA00023163"/>
    </source>
</evidence>
<evidence type="ECO:0000256" key="2">
    <source>
        <dbReference type="ARBA" id="ARBA00023125"/>
    </source>
</evidence>
<dbReference type="PANTHER" id="PTHR46796">
    <property type="entry name" value="HTH-TYPE TRANSCRIPTIONAL ACTIVATOR RHAS-RELATED"/>
    <property type="match status" value="1"/>
</dbReference>
<reference evidence="6 7" key="1">
    <citation type="submission" date="2019-07" db="EMBL/GenBank/DDBJ databases">
        <title>Cryptosporangium phraense sp. nov., isolated from plant litter.</title>
        <authorList>
            <person name="Suriyachadkun C."/>
        </authorList>
    </citation>
    <scope>NUCLEOTIDE SEQUENCE [LARGE SCALE GENOMIC DNA]</scope>
    <source>
        <strain evidence="6 7">A-T 5661</strain>
    </source>
</reference>
<dbReference type="Pfam" id="PF20240">
    <property type="entry name" value="DUF6597"/>
    <property type="match status" value="1"/>
</dbReference>
<dbReference type="InterPro" id="IPR050204">
    <property type="entry name" value="AraC_XylS_family_regulators"/>
</dbReference>
<evidence type="ECO:0000313" key="7">
    <source>
        <dbReference type="Proteomes" id="UP000317982"/>
    </source>
</evidence>
<keyword evidence="3" id="KW-0804">Transcription</keyword>
<dbReference type="InterPro" id="IPR018060">
    <property type="entry name" value="HTH_AraC"/>
</dbReference>
<feature type="domain" description="HTH araC/xylS-type" evidence="5">
    <location>
        <begin position="155"/>
        <end position="257"/>
    </location>
</feature>
<dbReference type="OrthoDB" id="2559672at2"/>
<evidence type="ECO:0000313" key="6">
    <source>
        <dbReference type="EMBL" id="TQS45289.1"/>
    </source>
</evidence>
<evidence type="ECO:0000259" key="5">
    <source>
        <dbReference type="PROSITE" id="PS01124"/>
    </source>
</evidence>
<sequence>MEYLSRVPEPPLDGFVDDIYCLSGEPRHRRVTVPPMPSAHLFLNLGDPVRLVDSDPSASPALFTDGWFVGVWTRRFVVEYPARVRLVGVHFKPWGISPFAGLPASELRDRWIPVDAVWPRSLDRIRDRIAAEPDRVALRLVEEELRSRMVSPRGLDLVRYAGRRLETTGGTHPVGALTDAAGVGRNHLAAQFKTHVGVTPKRVARIYRFARLILSVDARGPVDWSALAQSSGFFDQAHFSREFKEFTGHTPTGYLSLRRRFPAREGFPPDNGPMPAGDFLQDDRTS</sequence>
<organism evidence="6 7">
    <name type="scientific">Cryptosporangium phraense</name>
    <dbReference type="NCBI Taxonomy" id="2593070"/>
    <lineage>
        <taxon>Bacteria</taxon>
        <taxon>Bacillati</taxon>
        <taxon>Actinomycetota</taxon>
        <taxon>Actinomycetes</taxon>
        <taxon>Cryptosporangiales</taxon>
        <taxon>Cryptosporangiaceae</taxon>
        <taxon>Cryptosporangium</taxon>
    </lineage>
</organism>
<feature type="region of interest" description="Disordered" evidence="4">
    <location>
        <begin position="264"/>
        <end position="286"/>
    </location>
</feature>
<dbReference type="Pfam" id="PF12833">
    <property type="entry name" value="HTH_18"/>
    <property type="match status" value="1"/>
</dbReference>
<protein>
    <submittedName>
        <fullName evidence="6">AraC family transcriptional regulator</fullName>
    </submittedName>
</protein>
<keyword evidence="2" id="KW-0238">DNA-binding</keyword>
<comment type="caution">
    <text evidence="6">The sequence shown here is derived from an EMBL/GenBank/DDBJ whole genome shotgun (WGS) entry which is preliminary data.</text>
</comment>
<dbReference type="RefSeq" id="WP_142704154.1">
    <property type="nucleotide sequence ID" value="NZ_VIRS01000005.1"/>
</dbReference>
<dbReference type="InterPro" id="IPR046532">
    <property type="entry name" value="DUF6597"/>
</dbReference>
<dbReference type="EMBL" id="VIRS01000005">
    <property type="protein sequence ID" value="TQS45289.1"/>
    <property type="molecule type" value="Genomic_DNA"/>
</dbReference>
<evidence type="ECO:0000256" key="4">
    <source>
        <dbReference type="SAM" id="MobiDB-lite"/>
    </source>
</evidence>
<evidence type="ECO:0000256" key="1">
    <source>
        <dbReference type="ARBA" id="ARBA00023015"/>
    </source>
</evidence>